<evidence type="ECO:0000256" key="1">
    <source>
        <dbReference type="ARBA" id="ARBA00008791"/>
    </source>
</evidence>
<dbReference type="PRINTS" id="PR01438">
    <property type="entry name" value="UNVRSLSTRESS"/>
</dbReference>
<dbReference type="KEGG" id="bapa:BBC0178_006020"/>
<keyword evidence="4" id="KW-1185">Reference proteome</keyword>
<reference evidence="3 4" key="1">
    <citation type="submission" date="2016-11" db="EMBL/GenBank/DDBJ databases">
        <title>Comparative genomics of Bartonella apis.</title>
        <authorList>
            <person name="Engel P."/>
        </authorList>
    </citation>
    <scope>NUCLEOTIDE SEQUENCE [LARGE SCALE GENOMIC DNA]</scope>
    <source>
        <strain evidence="3 4">BBC0178</strain>
    </source>
</reference>
<feature type="domain" description="UspA" evidence="2">
    <location>
        <begin position="220"/>
        <end position="289"/>
    </location>
</feature>
<dbReference type="AlphaFoldDB" id="A0A1U9M9H2"/>
<dbReference type="InterPro" id="IPR006016">
    <property type="entry name" value="UspA"/>
</dbReference>
<proteinExistence type="inferred from homology"/>
<name>A0A1U9M9H2_9HYPH</name>
<dbReference type="Pfam" id="PF00582">
    <property type="entry name" value="Usp"/>
    <property type="match status" value="1"/>
</dbReference>
<comment type="similarity">
    <text evidence="1">Belongs to the universal stress protein A family.</text>
</comment>
<dbReference type="Gene3D" id="3.40.50.12370">
    <property type="match status" value="1"/>
</dbReference>
<accession>A0A1U9M9H2</accession>
<evidence type="ECO:0000259" key="2">
    <source>
        <dbReference type="Pfam" id="PF00582"/>
    </source>
</evidence>
<dbReference type="RefSeq" id="WP_078039156.1">
    <property type="nucleotide sequence ID" value="NZ_CP015820.1"/>
</dbReference>
<dbReference type="Proteomes" id="UP000189660">
    <property type="component" value="Chromosome"/>
</dbReference>
<evidence type="ECO:0000313" key="4">
    <source>
        <dbReference type="Proteomes" id="UP000189660"/>
    </source>
</evidence>
<dbReference type="SUPFAM" id="SSF52402">
    <property type="entry name" value="Adenine nucleotide alpha hydrolases-like"/>
    <property type="match status" value="2"/>
</dbReference>
<protein>
    <submittedName>
        <fullName evidence="3">Universal stress protein family protein</fullName>
    </submittedName>
</protein>
<dbReference type="OrthoDB" id="9804721at2"/>
<organism evidence="3 4">
    <name type="scientific">Bartonella apihabitans</name>
    <dbReference type="NCBI Taxonomy" id="2750929"/>
    <lineage>
        <taxon>Bacteria</taxon>
        <taxon>Pseudomonadati</taxon>
        <taxon>Pseudomonadota</taxon>
        <taxon>Alphaproteobacteria</taxon>
        <taxon>Hyphomicrobiales</taxon>
        <taxon>Bartonellaceae</taxon>
        <taxon>Bartonella</taxon>
    </lineage>
</organism>
<sequence>MEQPILALVDSSIYWKSVCDLAIWASRTFNVPVRLLNVLDKMSDDVLVPDEIAKDIDNRFLSDFADKVRDETASYARLMQELGQTVLDNAKSYIERREKVIVDTRLRYDSLADAIGFYGKTSSLIIIGKQGQQTSNNDGYSKVGNNFETIVRAARKPVLAASIEVRPIKKALLLYDENFGLNLVVDYLKRYHSIFDKPVMIAVSQNNFQLVEKDIDYIEKVSKQENIALSLLAVNEDFNEEILNNIAYENNIDLIIINAFTESKIRNMLFGSVHKILIQKIKVPILIVR</sequence>
<dbReference type="InterPro" id="IPR006015">
    <property type="entry name" value="Universal_stress_UspA"/>
</dbReference>
<dbReference type="PANTHER" id="PTHR46268:SF6">
    <property type="entry name" value="UNIVERSAL STRESS PROTEIN UP12"/>
    <property type="match status" value="1"/>
</dbReference>
<dbReference type="EMBL" id="CP015820">
    <property type="protein sequence ID" value="AQT42099.1"/>
    <property type="molecule type" value="Genomic_DNA"/>
</dbReference>
<evidence type="ECO:0000313" key="3">
    <source>
        <dbReference type="EMBL" id="AQT42099.1"/>
    </source>
</evidence>
<gene>
    <name evidence="3" type="ORF">BBC0178_006020</name>
</gene>
<dbReference type="PANTHER" id="PTHR46268">
    <property type="entry name" value="STRESS RESPONSE PROTEIN NHAX"/>
    <property type="match status" value="1"/>
</dbReference>